<comment type="caution">
    <text evidence="2">The sequence shown here is derived from an EMBL/GenBank/DDBJ whole genome shotgun (WGS) entry which is preliminary data.</text>
</comment>
<name>A0A844G6C0_9BACT</name>
<dbReference type="EMBL" id="VUNS01000022">
    <property type="protein sequence ID" value="MST98693.1"/>
    <property type="molecule type" value="Genomic_DNA"/>
</dbReference>
<dbReference type="AlphaFoldDB" id="A0A844G6C0"/>
<dbReference type="GO" id="GO:0071453">
    <property type="term" value="P:cellular response to oxygen levels"/>
    <property type="evidence" value="ECO:0007669"/>
    <property type="project" value="TreeGrafter"/>
</dbReference>
<keyword evidence="3" id="KW-1185">Reference proteome</keyword>
<proteinExistence type="predicted"/>
<evidence type="ECO:0000259" key="1">
    <source>
        <dbReference type="Pfam" id="PF01507"/>
    </source>
</evidence>
<evidence type="ECO:0000313" key="3">
    <source>
        <dbReference type="Proteomes" id="UP000435649"/>
    </source>
</evidence>
<accession>A0A844G6C0</accession>
<dbReference type="PANTHER" id="PTHR30083">
    <property type="entry name" value="TRANSCRIPTIONAL REGULATOR-RELATED"/>
    <property type="match status" value="1"/>
</dbReference>
<dbReference type="PANTHER" id="PTHR30083:SF0">
    <property type="entry name" value="3'-PHOSPHOADENOSINE 5'-PHOSPHOSULFATE SULFOTRANSFERASE (PAPS REDUCTASE)_FAD SYNTHETASE"/>
    <property type="match status" value="1"/>
</dbReference>
<dbReference type="InterPro" id="IPR014729">
    <property type="entry name" value="Rossmann-like_a/b/a_fold"/>
</dbReference>
<dbReference type="Gene3D" id="3.40.50.620">
    <property type="entry name" value="HUPs"/>
    <property type="match status" value="1"/>
</dbReference>
<organism evidence="2 3">
    <name type="scientific">Victivallis lenta</name>
    <dbReference type="NCBI Taxonomy" id="2606640"/>
    <lineage>
        <taxon>Bacteria</taxon>
        <taxon>Pseudomonadati</taxon>
        <taxon>Lentisphaerota</taxon>
        <taxon>Lentisphaeria</taxon>
        <taxon>Victivallales</taxon>
        <taxon>Victivallaceae</taxon>
        <taxon>Victivallis</taxon>
    </lineage>
</organism>
<reference evidence="2 3" key="1">
    <citation type="submission" date="2019-08" db="EMBL/GenBank/DDBJ databases">
        <title>In-depth cultivation of the pig gut microbiome towards novel bacterial diversity and tailored functional studies.</title>
        <authorList>
            <person name="Wylensek D."/>
            <person name="Hitch T.C.A."/>
            <person name="Clavel T."/>
        </authorList>
    </citation>
    <scope>NUCLEOTIDE SEQUENCE [LARGE SCALE GENOMIC DNA]</scope>
    <source>
        <strain evidence="2 3">BBE-744-WT-12</strain>
    </source>
</reference>
<feature type="domain" description="Phosphoadenosine phosphosulphate reductase" evidence="1">
    <location>
        <begin position="40"/>
        <end position="93"/>
    </location>
</feature>
<evidence type="ECO:0000313" key="2">
    <source>
        <dbReference type="EMBL" id="MST98693.1"/>
    </source>
</evidence>
<dbReference type="InterPro" id="IPR002500">
    <property type="entry name" value="PAPS_reduct_dom"/>
</dbReference>
<dbReference type="RefSeq" id="WP_154419612.1">
    <property type="nucleotide sequence ID" value="NZ_VUNS01000022.1"/>
</dbReference>
<gene>
    <name evidence="2" type="ORF">FYJ85_16765</name>
</gene>
<dbReference type="Pfam" id="PF01507">
    <property type="entry name" value="PAPS_reduct"/>
    <property type="match status" value="1"/>
</dbReference>
<sequence length="228" mass="26747">MTIHPFPHIGIKKQKTWLGCTVLQAAQKRISLIFDHFERIYLSFSGGKDSTVMFHLCAAEARKRKRKFGLLFIDWECQYKLTIEHIKEMAGLYADVIELYWCCLPMRTVNAVSVFEPEWIAWEKRKEWIREKPECAIGEESYFPFYTANMTFEEFVPKFGEWYAGNMPAVCFVGIRASESLNCWTSVASSRYKKCFQKYLRDVKTQLALAALRPPELITNRTILITRR</sequence>
<protein>
    <submittedName>
        <fullName evidence="2">Phosphoadenosine phosphosulfate reductase family protein</fullName>
    </submittedName>
</protein>
<dbReference type="Proteomes" id="UP000435649">
    <property type="component" value="Unassembled WGS sequence"/>
</dbReference>
<dbReference type="SUPFAM" id="SSF52402">
    <property type="entry name" value="Adenine nucleotide alpha hydrolases-like"/>
    <property type="match status" value="1"/>
</dbReference>
<dbReference type="GO" id="GO:0003824">
    <property type="term" value="F:catalytic activity"/>
    <property type="evidence" value="ECO:0007669"/>
    <property type="project" value="InterPro"/>
</dbReference>